<proteinExistence type="predicted"/>
<evidence type="ECO:0000313" key="2">
    <source>
        <dbReference type="Proteomes" id="UP000615446"/>
    </source>
</evidence>
<gene>
    <name evidence="1" type="ORF">RCL2_002978700</name>
</gene>
<evidence type="ECO:0000313" key="1">
    <source>
        <dbReference type="EMBL" id="GET03446.1"/>
    </source>
</evidence>
<comment type="caution">
    <text evidence="1">The sequence shown here is derived from an EMBL/GenBank/DDBJ whole genome shotgun (WGS) entry which is preliminary data.</text>
</comment>
<name>A0A8H3R473_9GLOM</name>
<reference evidence="1" key="1">
    <citation type="submission" date="2019-10" db="EMBL/GenBank/DDBJ databases">
        <title>Conservation and host-specific expression of non-tandemly repeated heterogenous ribosome RNA gene in arbuscular mycorrhizal fungi.</title>
        <authorList>
            <person name="Maeda T."/>
            <person name="Kobayashi Y."/>
            <person name="Nakagawa T."/>
            <person name="Ezawa T."/>
            <person name="Yamaguchi K."/>
            <person name="Bino T."/>
            <person name="Nishimoto Y."/>
            <person name="Shigenobu S."/>
            <person name="Kawaguchi M."/>
        </authorList>
    </citation>
    <scope>NUCLEOTIDE SEQUENCE</scope>
    <source>
        <strain evidence="1">HR1</strain>
    </source>
</reference>
<dbReference type="AlphaFoldDB" id="A0A8H3R473"/>
<dbReference type="Proteomes" id="UP000615446">
    <property type="component" value="Unassembled WGS sequence"/>
</dbReference>
<organism evidence="1 2">
    <name type="scientific">Rhizophagus clarus</name>
    <dbReference type="NCBI Taxonomy" id="94130"/>
    <lineage>
        <taxon>Eukaryota</taxon>
        <taxon>Fungi</taxon>
        <taxon>Fungi incertae sedis</taxon>
        <taxon>Mucoromycota</taxon>
        <taxon>Glomeromycotina</taxon>
        <taxon>Glomeromycetes</taxon>
        <taxon>Glomerales</taxon>
        <taxon>Glomeraceae</taxon>
        <taxon>Rhizophagus</taxon>
    </lineage>
</organism>
<sequence>MLPANNGRFDCVRFFFFIMSSSSIYTGPKSEVFRDVAITASSEKFADRFTEGPKITSLNSYNMNYRGDNTMCHWIV</sequence>
<dbReference type="EMBL" id="BLAL01000324">
    <property type="protein sequence ID" value="GET03446.1"/>
    <property type="molecule type" value="Genomic_DNA"/>
</dbReference>
<protein>
    <submittedName>
        <fullName evidence="1">Uncharacterized protein</fullName>
    </submittedName>
</protein>
<accession>A0A8H3R473</accession>